<keyword evidence="1" id="KW-1133">Transmembrane helix</keyword>
<feature type="transmembrane region" description="Helical" evidence="1">
    <location>
        <begin position="75"/>
        <end position="96"/>
    </location>
</feature>
<keyword evidence="3" id="KW-1185">Reference proteome</keyword>
<feature type="transmembrane region" description="Helical" evidence="1">
    <location>
        <begin position="353"/>
        <end position="374"/>
    </location>
</feature>
<dbReference type="Proteomes" id="UP000789595">
    <property type="component" value="Unassembled WGS sequence"/>
</dbReference>
<feature type="transmembrane region" description="Helical" evidence="1">
    <location>
        <begin position="386"/>
        <end position="411"/>
    </location>
</feature>
<dbReference type="OrthoDB" id="236445at2759"/>
<dbReference type="EMBL" id="CAKKNE010000006">
    <property type="protein sequence ID" value="CAH0380037.1"/>
    <property type="molecule type" value="Genomic_DNA"/>
</dbReference>
<feature type="transmembrane region" description="Helical" evidence="1">
    <location>
        <begin position="423"/>
        <end position="443"/>
    </location>
</feature>
<feature type="transmembrane region" description="Helical" evidence="1">
    <location>
        <begin position="323"/>
        <end position="347"/>
    </location>
</feature>
<feature type="transmembrane region" description="Helical" evidence="1">
    <location>
        <begin position="195"/>
        <end position="214"/>
    </location>
</feature>
<reference evidence="2" key="1">
    <citation type="submission" date="2021-11" db="EMBL/GenBank/DDBJ databases">
        <authorList>
            <consortium name="Genoscope - CEA"/>
            <person name="William W."/>
        </authorList>
    </citation>
    <scope>NUCLEOTIDE SEQUENCE</scope>
</reference>
<accession>A0A8J2X4B5</accession>
<keyword evidence="1" id="KW-0812">Transmembrane</keyword>
<evidence type="ECO:0000313" key="2">
    <source>
        <dbReference type="EMBL" id="CAH0380037.1"/>
    </source>
</evidence>
<name>A0A8J2X4B5_9STRA</name>
<comment type="caution">
    <text evidence="2">The sequence shown here is derived from an EMBL/GenBank/DDBJ whole genome shotgun (WGS) entry which is preliminary data.</text>
</comment>
<feature type="transmembrane region" description="Helical" evidence="1">
    <location>
        <begin position="246"/>
        <end position="265"/>
    </location>
</feature>
<feature type="transmembrane region" description="Helical" evidence="1">
    <location>
        <begin position="271"/>
        <end position="293"/>
    </location>
</feature>
<keyword evidence="1" id="KW-0472">Membrane</keyword>
<protein>
    <submittedName>
        <fullName evidence="2">Uncharacterized protein</fullName>
    </submittedName>
</protein>
<evidence type="ECO:0000313" key="3">
    <source>
        <dbReference type="Proteomes" id="UP000789595"/>
    </source>
</evidence>
<proteinExistence type="predicted"/>
<organism evidence="2 3">
    <name type="scientific">Pelagomonas calceolata</name>
    <dbReference type="NCBI Taxonomy" id="35677"/>
    <lineage>
        <taxon>Eukaryota</taxon>
        <taxon>Sar</taxon>
        <taxon>Stramenopiles</taxon>
        <taxon>Ochrophyta</taxon>
        <taxon>Pelagophyceae</taxon>
        <taxon>Pelagomonadales</taxon>
        <taxon>Pelagomonadaceae</taxon>
        <taxon>Pelagomonas</taxon>
    </lineage>
</organism>
<dbReference type="AlphaFoldDB" id="A0A8J2X4B5"/>
<gene>
    <name evidence="2" type="ORF">PECAL_6P16750</name>
</gene>
<sequence>MDLKVSPAAEDTPEAKAPLLDLEAVERRVRTLETDARTPDEPTLHHLATREPTSFHQTTIYYGLQREDTPPWRKYGLLATSIGIVFLQCFVAVGLAHGVTFSTCSEHSDCSRGTFCEGGMCEWCYGPLRPCCQTNSTDTCVLDEKQTTEEGGFSDELREEKNREAMCAACTTSKGFETLQDVVKDRMESMMLQDWLTLFLASLVVVAFAVFAEIRDCMLCEIALREISKRREVPRGWRYAINGLNYARYICLLPNIIYSVMALVYEDGGRVKYLCLNTVAVLFLLEVDNLAFLHGLGERTRMEAEQHAHSGARVTEDDLQLMGVVKLVCVILIPCTVLVGVCGHSWVPDEPDTFIIAFFPLPSIAVLFVQRVMASRRKLKGACSGLGWAILNYSMYGVWGGCFYAVTYMQAQGPEVVLSWGPLPYALAAMLALTLVISILTDFPPSPSTASSGLS</sequence>
<evidence type="ECO:0000256" key="1">
    <source>
        <dbReference type="SAM" id="Phobius"/>
    </source>
</evidence>